<feature type="domain" description="ILEI/PANDER" evidence="2">
    <location>
        <begin position="331"/>
        <end position="414"/>
    </location>
</feature>
<dbReference type="InterPro" id="IPR039477">
    <property type="entry name" value="ILEI/PANDER_dom"/>
</dbReference>
<evidence type="ECO:0000259" key="2">
    <source>
        <dbReference type="Pfam" id="PF15711"/>
    </source>
</evidence>
<sequence>MAPTKGGISAAEKYAAEFLKKNPAKIETEDVVTAFRQIKEWPKQSRPNVAPGGVKNPMVDGLVLGLAPNRQGSCAISQGSIACPELTKLVTGWANCTLPDAGFRFCSIQINYNYAAKKHIDSNNLGPSYIMSMGNHHGGKLWTSDRGVIDCKNKWKLFDGNTEHYTQAYTGNERFSVILFTPDAYNKLSTSVFNQAKKLGLTAIATDGIDDAYFSKFRDLGHVDEQQFDDYISKNYLLQNPPRLGSGALTVECNGYAAGRGFGYIAWSNAGTPDADLKYKNNHGSSDKELLERRLENNITIRRFKKNQTGLHVVELELFQDQCLQENDIRFKLVSVERFNLYANTNPESDRWYKWVQNRPHNRIICCCITDTAMAKTRPLPKKVYDALRILGAPPQLTLIGYREPFCFIGWKGAQKSQAVYALDPKKQSKQLLRIDTSIILTENGSLALTAINKSETKLLEKLTEKQQADKEELEQQPPAKKRKT</sequence>
<reference evidence="3" key="1">
    <citation type="submission" date="2021-01" db="EMBL/GenBank/DDBJ databases">
        <authorList>
            <person name="Corre E."/>
            <person name="Pelletier E."/>
            <person name="Niang G."/>
            <person name="Scheremetjew M."/>
            <person name="Finn R."/>
            <person name="Kale V."/>
            <person name="Holt S."/>
            <person name="Cochrane G."/>
            <person name="Meng A."/>
            <person name="Brown T."/>
            <person name="Cohen L."/>
        </authorList>
    </citation>
    <scope>NUCLEOTIDE SEQUENCE</scope>
    <source>
        <strain evidence="3">CCMP1510</strain>
    </source>
</reference>
<proteinExistence type="predicted"/>
<evidence type="ECO:0000313" key="3">
    <source>
        <dbReference type="EMBL" id="CAE0365111.1"/>
    </source>
</evidence>
<feature type="region of interest" description="Disordered" evidence="1">
    <location>
        <begin position="463"/>
        <end position="485"/>
    </location>
</feature>
<dbReference type="AlphaFoldDB" id="A0A7S3NJP7"/>
<accession>A0A7S3NJP7</accession>
<organism evidence="3">
    <name type="scientific">Aureoumbra lagunensis</name>
    <dbReference type="NCBI Taxonomy" id="44058"/>
    <lineage>
        <taxon>Eukaryota</taxon>
        <taxon>Sar</taxon>
        <taxon>Stramenopiles</taxon>
        <taxon>Ochrophyta</taxon>
        <taxon>Pelagophyceae</taxon>
        <taxon>Pelagomonadales</taxon>
        <taxon>Aureoumbra</taxon>
    </lineage>
</organism>
<dbReference type="EMBL" id="HBIJ01008284">
    <property type="protein sequence ID" value="CAE0365111.1"/>
    <property type="molecule type" value="Transcribed_RNA"/>
</dbReference>
<gene>
    <name evidence="3" type="ORF">ALAG00032_LOCUS5853</name>
</gene>
<name>A0A7S3NJP7_9STRA</name>
<dbReference type="Pfam" id="PF15711">
    <property type="entry name" value="ILEI"/>
    <property type="match status" value="1"/>
</dbReference>
<protein>
    <recommendedName>
        <fullName evidence="2">ILEI/PANDER domain-containing protein</fullName>
    </recommendedName>
</protein>
<evidence type="ECO:0000256" key="1">
    <source>
        <dbReference type="SAM" id="MobiDB-lite"/>
    </source>
</evidence>